<feature type="region of interest" description="Disordered" evidence="1">
    <location>
        <begin position="269"/>
        <end position="305"/>
    </location>
</feature>
<gene>
    <name evidence="2" type="ORF">MFIFM68171_00745</name>
</gene>
<dbReference type="Proteomes" id="UP001628179">
    <property type="component" value="Unassembled WGS sequence"/>
</dbReference>
<dbReference type="RefSeq" id="XP_070912268.1">
    <property type="nucleotide sequence ID" value="XM_071056167.1"/>
</dbReference>
<feature type="compositionally biased region" description="Low complexity" evidence="1">
    <location>
        <begin position="33"/>
        <end position="43"/>
    </location>
</feature>
<organism evidence="2 3">
    <name type="scientific">Madurella fahalii</name>
    <dbReference type="NCBI Taxonomy" id="1157608"/>
    <lineage>
        <taxon>Eukaryota</taxon>
        <taxon>Fungi</taxon>
        <taxon>Dikarya</taxon>
        <taxon>Ascomycota</taxon>
        <taxon>Pezizomycotina</taxon>
        <taxon>Sordariomycetes</taxon>
        <taxon>Sordariomycetidae</taxon>
        <taxon>Sordariales</taxon>
        <taxon>Sordariales incertae sedis</taxon>
        <taxon>Madurella</taxon>
    </lineage>
</organism>
<proteinExistence type="predicted"/>
<dbReference type="EMBL" id="BAAFSV010000001">
    <property type="protein sequence ID" value="GAB1310535.1"/>
    <property type="molecule type" value="Genomic_DNA"/>
</dbReference>
<feature type="compositionally biased region" description="Basic and acidic residues" evidence="1">
    <location>
        <begin position="143"/>
        <end position="155"/>
    </location>
</feature>
<evidence type="ECO:0000313" key="2">
    <source>
        <dbReference type="EMBL" id="GAB1310535.1"/>
    </source>
</evidence>
<protein>
    <submittedName>
        <fullName evidence="2">Swi5-dependent recombination DNA repair protein 1</fullName>
    </submittedName>
</protein>
<dbReference type="Gene3D" id="6.10.140.1020">
    <property type="match status" value="1"/>
</dbReference>
<comment type="caution">
    <text evidence="2">The sequence shown here is derived from an EMBL/GenBank/DDBJ whole genome shotgun (WGS) entry which is preliminary data.</text>
</comment>
<dbReference type="GeneID" id="98171490"/>
<evidence type="ECO:0000313" key="3">
    <source>
        <dbReference type="Proteomes" id="UP001628179"/>
    </source>
</evidence>
<feature type="compositionally biased region" description="Low complexity" evidence="1">
    <location>
        <begin position="130"/>
        <end position="141"/>
    </location>
</feature>
<sequence>MSFQTPGGPAAKRRRVEAANATLRKPFRSPLISRRQQSQVQSSPGFSPEKIQNSPNGGGVASRASAAASAAGVRTPATPAHAGGPRPEPSAAVAASSPLANSNRPNPSLGAVDTGGARNVVLARRHRLTVGDSKPSSPDGSPDGDRDGDGVRDGDANNDPSLLLQRIDASQREMQAHTRAMQKQLELVRQARRIEQQQQQQQQQRDSTSSSRAKRGAGGTADLTELVGKWKEASRLAAEELFELIKSRVEGMGGARAWRESRKRQLWFGGFADGDGDGEAGEVREGEECDEGDEGRNDEEGGEEQVGFTMLMMLKSLNIEPDVLGYDPVEDKWKG</sequence>
<reference evidence="2 3" key="1">
    <citation type="submission" date="2024-09" db="EMBL/GenBank/DDBJ databases">
        <title>Itraconazole resistance in Madurella fahalii resulting from another homologue of gene encoding cytochrome P450 14-alpha sterol demethylase (CYP51).</title>
        <authorList>
            <person name="Yoshioka I."/>
            <person name="Fahal A.H."/>
            <person name="Kaneko S."/>
            <person name="Yaguchi T."/>
        </authorList>
    </citation>
    <scope>NUCLEOTIDE SEQUENCE [LARGE SCALE GENOMIC DNA]</scope>
    <source>
        <strain evidence="2 3">IFM 68171</strain>
    </source>
</reference>
<feature type="region of interest" description="Disordered" evidence="1">
    <location>
        <begin position="1"/>
        <end position="223"/>
    </location>
</feature>
<dbReference type="PANTHER" id="PTHR28527:SF1">
    <property type="entry name" value="SWI5-DEPENDENT RECOMBINATION DNA REPAIR PROTEIN 1"/>
    <property type="match status" value="1"/>
</dbReference>
<feature type="compositionally biased region" description="Low complexity" evidence="1">
    <location>
        <begin position="89"/>
        <end position="102"/>
    </location>
</feature>
<feature type="compositionally biased region" description="Low complexity" evidence="1">
    <location>
        <begin position="61"/>
        <end position="74"/>
    </location>
</feature>
<name>A0ABQ0FYF1_9PEZI</name>
<keyword evidence="3" id="KW-1185">Reference proteome</keyword>
<evidence type="ECO:0000256" key="1">
    <source>
        <dbReference type="SAM" id="MobiDB-lite"/>
    </source>
</evidence>
<accession>A0ABQ0FYF1</accession>
<dbReference type="PANTHER" id="PTHR28527">
    <property type="entry name" value="MATING-TYPE SWITCHING PROTEIN SWI2-RELATED"/>
    <property type="match status" value="1"/>
</dbReference>